<keyword evidence="16" id="KW-0496">Mitochondrion</keyword>
<evidence type="ECO:0000313" key="27">
    <source>
        <dbReference type="Proteomes" id="UP000002358"/>
    </source>
</evidence>
<comment type="function">
    <text evidence="22">Zinc phosphodiesterase, which displays mitochondrial tRNA 3'-processing endonuclease activity. Involved in tRNA maturation, by removing a 3'-trailer from precursor tRNA. Associates with mitochondrial DNA complexes at the nucleoids to initiate RNA processing and ribosome assembly.</text>
</comment>
<evidence type="ECO:0000256" key="6">
    <source>
        <dbReference type="ARBA" id="ARBA00012477"/>
    </source>
</evidence>
<dbReference type="GO" id="GO:1990180">
    <property type="term" value="P:mitochondrial tRNA 3'-end processing"/>
    <property type="evidence" value="ECO:0007669"/>
    <property type="project" value="TreeGrafter"/>
</dbReference>
<feature type="region of interest" description="Disordered" evidence="24">
    <location>
        <begin position="217"/>
        <end position="241"/>
    </location>
</feature>
<evidence type="ECO:0000256" key="11">
    <source>
        <dbReference type="ARBA" id="ARBA00022723"/>
    </source>
</evidence>
<evidence type="ECO:0000256" key="14">
    <source>
        <dbReference type="ARBA" id="ARBA00022833"/>
    </source>
</evidence>
<dbReference type="PANTHER" id="PTHR12553:SF49">
    <property type="entry name" value="ZINC PHOSPHODIESTERASE ELAC PROTEIN 2"/>
    <property type="match status" value="1"/>
</dbReference>
<dbReference type="Pfam" id="PF23023">
    <property type="entry name" value="Anti-Pycsar_Apyc1"/>
    <property type="match status" value="1"/>
</dbReference>
<keyword evidence="11" id="KW-0479">Metal-binding</keyword>
<dbReference type="SUPFAM" id="SSF56281">
    <property type="entry name" value="Metallo-hydrolase/oxidoreductase"/>
    <property type="match status" value="2"/>
</dbReference>
<dbReference type="GO" id="GO:0046872">
    <property type="term" value="F:metal ion binding"/>
    <property type="evidence" value="ECO:0007669"/>
    <property type="project" value="UniProtKB-KW"/>
</dbReference>
<dbReference type="CTD" id="36086"/>
<evidence type="ECO:0000256" key="9">
    <source>
        <dbReference type="ARBA" id="ARBA00022694"/>
    </source>
</evidence>
<sequence>MIFSKFYCLTTFHRRTTIIIRQYAKYQSFRPLIMPKDNKEYLMELQKQRKRLKAQSAKYTPTHIYMQVLSNGTRAESRSLLLVTDHTNYLFNCGEGTQRLAAEHHAKLTKIEHVFVTSSTWENMGGIPGVALTIQDTGVPKLNLHGPDGSIDIIEATKNFITLNQLTVTAQDTTSPFSDQTMSVTYLPIKSPKPPAPVEEQSSRIFVDNTNYYDYQVNSNGKRSHSPPSSPRQRSRSVSLEDKSRIDHTMVYICKVHPKTGTLDMAKCVDAGVTPGPHLGKLKAGEDITLPDGRVIKSKDVVSPSQIGPLFIVLECPDEDWIDVIVENPAFLKYQEGTAKIEEEIARYIVHFSTKNVLENPKYKDWMRKFGSKTQHLIINEENKGYCSEAMHKMQHQLHLIHPDIFPFLGENKNFAEHNPDADPLKKIRDKLKSIEENSEQSENEPSKTCETTETDVSVVQNDGLFIHQCQTLNTIHLRPNTGLDKTSIVRINPKEYIQDVFAVDGFLDALADLQTQLNAKTKPLGNEKVNVKEYPRLVMLGTGSSIPNKVRNTSGILFQVNEDTSIILDCGEATMGQIIRFFGVSEADRVLKSIKAVYVSHLHADHHLGLVGILKQRKRLTDEPVFLLAPQQISWYLNYYHSRFEPIQDLYRLISNRDLLLNQTILSSATSKALYDSLGIANISTINVTHCPFAYGIAITLNDGRKTCYSGDTVPCENMVKLAKDSFLLIHEATMEDGLEQEAVLKRHSTISQAVSIGVKANVNFTLLTHFSQRYSKIPRLPSVEQSGIDFARVGIAFDFMKISFAQLNLLPLFYPSLNLMFSEFKALLDERASKREWTKEKIVKAAS</sequence>
<keyword evidence="14" id="KW-0862">Zinc</keyword>
<dbReference type="CDD" id="cd07718">
    <property type="entry name" value="RNaseZ_ELAC1_ELAC2-C-term-like_MBL-fold"/>
    <property type="match status" value="1"/>
</dbReference>
<evidence type="ECO:0000256" key="12">
    <source>
        <dbReference type="ARBA" id="ARBA00022759"/>
    </source>
</evidence>
<evidence type="ECO:0000256" key="16">
    <source>
        <dbReference type="ARBA" id="ARBA00023128"/>
    </source>
</evidence>
<accession>A0A7M7H4P4</accession>
<evidence type="ECO:0000259" key="25">
    <source>
        <dbReference type="Pfam" id="PF13691"/>
    </source>
</evidence>
<dbReference type="EC" id="3.1.26.11" evidence="6"/>
<dbReference type="GeneID" id="100120482"/>
<evidence type="ECO:0000313" key="26">
    <source>
        <dbReference type="EnsemblMetazoa" id="XP_008206062"/>
    </source>
</evidence>
<protein>
    <recommendedName>
        <fullName evidence="7">Zinc phosphodiesterase ELAC protein 2</fullName>
        <ecNumber evidence="6">3.1.26.11</ecNumber>
    </recommendedName>
    <alternativeName>
        <fullName evidence="21">ElaC homolog protein 2</fullName>
    </alternativeName>
    <alternativeName>
        <fullName evidence="19">Ribonuclease Z 2</fullName>
    </alternativeName>
    <alternativeName>
        <fullName evidence="20">tRNA 3 endonuclease 2</fullName>
    </alternativeName>
    <alternativeName>
        <fullName evidence="18">tRNase Z 2</fullName>
    </alternativeName>
</protein>
<evidence type="ECO:0000256" key="3">
    <source>
        <dbReference type="ARBA" id="ARBA00004123"/>
    </source>
</evidence>
<evidence type="ECO:0000256" key="24">
    <source>
        <dbReference type="SAM" id="MobiDB-lite"/>
    </source>
</evidence>
<evidence type="ECO:0000256" key="15">
    <source>
        <dbReference type="ARBA" id="ARBA00022946"/>
    </source>
</evidence>
<keyword evidence="27" id="KW-1185">Reference proteome</keyword>
<evidence type="ECO:0000256" key="5">
    <source>
        <dbReference type="ARBA" id="ARBA00007823"/>
    </source>
</evidence>
<evidence type="ECO:0000256" key="7">
    <source>
        <dbReference type="ARBA" id="ARBA00013357"/>
    </source>
</evidence>
<feature type="domain" description="tRNase Z endonuclease" evidence="25">
    <location>
        <begin position="79"/>
        <end position="126"/>
    </location>
</feature>
<dbReference type="OrthoDB" id="527344at2759"/>
<dbReference type="AlphaFoldDB" id="A0A7M7H4P4"/>
<evidence type="ECO:0000256" key="19">
    <source>
        <dbReference type="ARBA" id="ARBA00030729"/>
    </source>
</evidence>
<comment type="subcellular location">
    <subcellularLocation>
        <location evidence="4">Mitochondrion matrix</location>
    </subcellularLocation>
    <subcellularLocation>
        <location evidence="3">Nucleus</location>
    </subcellularLocation>
</comment>
<dbReference type="Proteomes" id="UP000002358">
    <property type="component" value="Chromosome 5"/>
</dbReference>
<dbReference type="InterPro" id="IPR027794">
    <property type="entry name" value="tRNase_Z_dom"/>
</dbReference>
<dbReference type="GO" id="GO:0042781">
    <property type="term" value="F:3'-tRNA processing endoribonuclease activity"/>
    <property type="evidence" value="ECO:0007669"/>
    <property type="project" value="UniProtKB-EC"/>
</dbReference>
<dbReference type="InParanoid" id="A0A7M7H4P4"/>
<dbReference type="InterPro" id="IPR047151">
    <property type="entry name" value="RNZ2-like"/>
</dbReference>
<evidence type="ECO:0000256" key="13">
    <source>
        <dbReference type="ARBA" id="ARBA00022801"/>
    </source>
</evidence>
<dbReference type="GO" id="GO:0042645">
    <property type="term" value="C:mitochondrial nucleoid"/>
    <property type="evidence" value="ECO:0007669"/>
    <property type="project" value="UniProtKB-ARBA"/>
</dbReference>
<dbReference type="PANTHER" id="PTHR12553">
    <property type="entry name" value="ZINC PHOSPHODIESTERASE ELAC PROTEIN 2"/>
    <property type="match status" value="1"/>
</dbReference>
<evidence type="ECO:0000256" key="10">
    <source>
        <dbReference type="ARBA" id="ARBA00022722"/>
    </source>
</evidence>
<comment type="subunit">
    <text evidence="23">Homodimer. Interacts with PTCD1.</text>
</comment>
<keyword evidence="8" id="KW-0597">Phosphoprotein</keyword>
<comment type="catalytic activity">
    <reaction evidence="1">
        <text>Endonucleolytic cleavage of RNA, removing extra 3' nucleotides from tRNA precursor, generating 3' termini of tRNAs. A 3'-hydroxy group is left at the tRNA terminus and a 5'-phosphoryl group is left at the trailer molecule.</text>
        <dbReference type="EC" id="3.1.26.11"/>
    </reaction>
</comment>
<evidence type="ECO:0000256" key="21">
    <source>
        <dbReference type="ARBA" id="ARBA00032616"/>
    </source>
</evidence>
<keyword evidence="13" id="KW-0378">Hydrolase</keyword>
<dbReference type="KEGG" id="nvi:100120482"/>
<evidence type="ECO:0000256" key="20">
    <source>
        <dbReference type="ARBA" id="ARBA00032104"/>
    </source>
</evidence>
<evidence type="ECO:0000256" key="17">
    <source>
        <dbReference type="ARBA" id="ARBA00023242"/>
    </source>
</evidence>
<dbReference type="SMR" id="A0A7M7H4P4"/>
<dbReference type="Pfam" id="PF13691">
    <property type="entry name" value="Lactamase_B_4"/>
    <property type="match status" value="1"/>
</dbReference>
<dbReference type="InterPro" id="IPR036866">
    <property type="entry name" value="RibonucZ/Hydroxyglut_hydro"/>
</dbReference>
<evidence type="ECO:0000256" key="4">
    <source>
        <dbReference type="ARBA" id="ARBA00004305"/>
    </source>
</evidence>
<comment type="cofactor">
    <cofactor evidence="2">
        <name>Zn(2+)</name>
        <dbReference type="ChEBI" id="CHEBI:29105"/>
    </cofactor>
</comment>
<keyword evidence="12" id="KW-0255">Endonuclease</keyword>
<evidence type="ECO:0000256" key="23">
    <source>
        <dbReference type="ARBA" id="ARBA00047136"/>
    </source>
</evidence>
<dbReference type="FunFam" id="3.60.15.10:FF:000014">
    <property type="entry name" value="Zinc phosphodiesterase ELAC protein 2"/>
    <property type="match status" value="1"/>
</dbReference>
<evidence type="ECO:0000256" key="18">
    <source>
        <dbReference type="ARBA" id="ARBA00030689"/>
    </source>
</evidence>
<dbReference type="EnsemblMetazoa" id="XM_008207840">
    <property type="protein sequence ID" value="XP_008206062"/>
    <property type="gene ID" value="LOC100120482"/>
</dbReference>
<name>A0A7M7H4P4_NASVI</name>
<keyword evidence="15" id="KW-0809">Transit peptide</keyword>
<dbReference type="Gene3D" id="3.60.15.10">
    <property type="entry name" value="Ribonuclease Z/Hydroxyacylglutathione hydrolase-like"/>
    <property type="match status" value="2"/>
</dbReference>
<organism evidence="26 27">
    <name type="scientific">Nasonia vitripennis</name>
    <name type="common">Parasitic wasp</name>
    <dbReference type="NCBI Taxonomy" id="7425"/>
    <lineage>
        <taxon>Eukaryota</taxon>
        <taxon>Metazoa</taxon>
        <taxon>Ecdysozoa</taxon>
        <taxon>Arthropoda</taxon>
        <taxon>Hexapoda</taxon>
        <taxon>Insecta</taxon>
        <taxon>Pterygota</taxon>
        <taxon>Neoptera</taxon>
        <taxon>Endopterygota</taxon>
        <taxon>Hymenoptera</taxon>
        <taxon>Apocrita</taxon>
        <taxon>Proctotrupomorpha</taxon>
        <taxon>Chalcidoidea</taxon>
        <taxon>Pteromalidae</taxon>
        <taxon>Pteromalinae</taxon>
        <taxon>Nasonia</taxon>
    </lineage>
</organism>
<dbReference type="FunCoup" id="A0A7M7H4P4">
    <property type="interactions" value="1906"/>
</dbReference>
<keyword evidence="17" id="KW-0539">Nucleus</keyword>
<comment type="similarity">
    <text evidence="5">Belongs to the RNase Z family.</text>
</comment>
<evidence type="ECO:0000256" key="2">
    <source>
        <dbReference type="ARBA" id="ARBA00001947"/>
    </source>
</evidence>
<evidence type="ECO:0000256" key="8">
    <source>
        <dbReference type="ARBA" id="ARBA00022553"/>
    </source>
</evidence>
<evidence type="ECO:0000256" key="1">
    <source>
        <dbReference type="ARBA" id="ARBA00000402"/>
    </source>
</evidence>
<reference evidence="26" key="1">
    <citation type="submission" date="2021-01" db="UniProtKB">
        <authorList>
            <consortium name="EnsemblMetazoa"/>
        </authorList>
    </citation>
    <scope>IDENTIFICATION</scope>
</reference>
<dbReference type="GO" id="GO:0005634">
    <property type="term" value="C:nucleus"/>
    <property type="evidence" value="ECO:0007669"/>
    <property type="project" value="UniProtKB-SubCell"/>
</dbReference>
<dbReference type="RefSeq" id="XP_008206062.1">
    <property type="nucleotide sequence ID" value="XM_008207840.4"/>
</dbReference>
<keyword evidence="10" id="KW-0540">Nuclease</keyword>
<evidence type="ECO:0000256" key="22">
    <source>
        <dbReference type="ARBA" id="ARBA00046098"/>
    </source>
</evidence>
<keyword evidence="9" id="KW-0819">tRNA processing</keyword>
<proteinExistence type="inferred from homology"/>